<dbReference type="Proteomes" id="UP001499938">
    <property type="component" value="Unassembled WGS sequence"/>
</dbReference>
<reference evidence="2 3" key="1">
    <citation type="journal article" date="2019" name="Int. J. Syst. Evol. Microbiol.">
        <title>The Global Catalogue of Microorganisms (GCM) 10K type strain sequencing project: providing services to taxonomists for standard genome sequencing and annotation.</title>
        <authorList>
            <consortium name="The Broad Institute Genomics Platform"/>
            <consortium name="The Broad Institute Genome Sequencing Center for Infectious Disease"/>
            <person name="Wu L."/>
            <person name="Ma J."/>
        </authorList>
    </citation>
    <scope>NUCLEOTIDE SEQUENCE [LARGE SCALE GENOMIC DNA]</scope>
    <source>
        <strain evidence="2 3">JCM 15592</strain>
    </source>
</reference>
<name>A0ABN2LGM3_9MICO</name>
<feature type="chain" id="PRO_5045829459" evidence="1">
    <location>
        <begin position="18"/>
        <end position="321"/>
    </location>
</feature>
<feature type="signal peptide" evidence="1">
    <location>
        <begin position="1"/>
        <end position="17"/>
    </location>
</feature>
<dbReference type="RefSeq" id="WP_344082282.1">
    <property type="nucleotide sequence ID" value="NZ_BAAAPO010000016.1"/>
</dbReference>
<sequence length="321" mass="34996">MRRLATFMLVAAFGALAGGPAANARSLEEDTRAPAAPAYLSIVFGRSIWTASCSPKPGMRTLLQTAADLKALGLPAVGGVVVNRIGTTSRPCIRGVIYPTWSDLSTLRTSYGWSFVSQGMNYVEMTTLSTDEERYAESGATIPALAAQGHSQAWGLFNYPNDLQDAAAQAVVTRYFSFGRLYTETPQKNTRAAATTYPYPLLTYSLNGGRCNNPKLPCYSFPVRNDRRTTAMPDIVTVMRPRPGEYALVQIYRLVTGKSGTMGQANAWDCTSPDWRNRWTGHPENFCRNSFLTALRQRSSSAVLTTPAAVALAWGRGRPTP</sequence>
<evidence type="ECO:0000313" key="3">
    <source>
        <dbReference type="Proteomes" id="UP001499938"/>
    </source>
</evidence>
<accession>A0ABN2LGM3</accession>
<comment type="caution">
    <text evidence="2">The sequence shown here is derived from an EMBL/GenBank/DDBJ whole genome shotgun (WGS) entry which is preliminary data.</text>
</comment>
<organism evidence="2 3">
    <name type="scientific">Nostocoides veronense</name>
    <dbReference type="NCBI Taxonomy" id="330836"/>
    <lineage>
        <taxon>Bacteria</taxon>
        <taxon>Bacillati</taxon>
        <taxon>Actinomycetota</taxon>
        <taxon>Actinomycetes</taxon>
        <taxon>Micrococcales</taxon>
        <taxon>Intrasporangiaceae</taxon>
        <taxon>Nostocoides</taxon>
    </lineage>
</organism>
<evidence type="ECO:0000256" key="1">
    <source>
        <dbReference type="SAM" id="SignalP"/>
    </source>
</evidence>
<proteinExistence type="predicted"/>
<evidence type="ECO:0000313" key="2">
    <source>
        <dbReference type="EMBL" id="GAA1787532.1"/>
    </source>
</evidence>
<protein>
    <submittedName>
        <fullName evidence="2">Uncharacterized protein</fullName>
    </submittedName>
</protein>
<dbReference type="EMBL" id="BAAAPO010000016">
    <property type="protein sequence ID" value="GAA1787532.1"/>
    <property type="molecule type" value="Genomic_DNA"/>
</dbReference>
<keyword evidence="3" id="KW-1185">Reference proteome</keyword>
<gene>
    <name evidence="2" type="ORF">GCM10009811_10830</name>
</gene>
<keyword evidence="1" id="KW-0732">Signal</keyword>